<dbReference type="PANTHER" id="PTHR33514:SF1">
    <property type="entry name" value="ABC TRANSPORTER PERMEASE"/>
    <property type="match status" value="1"/>
</dbReference>
<keyword evidence="7" id="KW-1185">Reference proteome</keyword>
<reference evidence="6 7" key="1">
    <citation type="submission" date="2018-10" db="EMBL/GenBank/DDBJ databases">
        <title>Falsibacillus sp. genome draft.</title>
        <authorList>
            <person name="Shi S."/>
        </authorList>
    </citation>
    <scope>NUCLEOTIDE SEQUENCE [LARGE SCALE GENOMIC DNA]</scope>
    <source>
        <strain evidence="6 7">GY 10110</strain>
    </source>
</reference>
<name>A0A3L7JUD3_9BACI</name>
<dbReference type="AlphaFoldDB" id="A0A3L7JUD3"/>
<keyword evidence="2 5" id="KW-0812">Transmembrane</keyword>
<evidence type="ECO:0000256" key="2">
    <source>
        <dbReference type="ARBA" id="ARBA00022692"/>
    </source>
</evidence>
<comment type="caution">
    <text evidence="6">The sequence shown here is derived from an EMBL/GenBank/DDBJ whole genome shotgun (WGS) entry which is preliminary data.</text>
</comment>
<evidence type="ECO:0000256" key="1">
    <source>
        <dbReference type="ARBA" id="ARBA00004141"/>
    </source>
</evidence>
<dbReference type="PANTHER" id="PTHR33514">
    <property type="entry name" value="PROTEIN ABCI12, CHLOROPLASTIC"/>
    <property type="match status" value="1"/>
</dbReference>
<dbReference type="OrthoDB" id="92887at2"/>
<dbReference type="Proteomes" id="UP000276770">
    <property type="component" value="Unassembled WGS sequence"/>
</dbReference>
<dbReference type="RefSeq" id="WP_121682129.1">
    <property type="nucleotide sequence ID" value="NZ_RCVZ01000016.1"/>
</dbReference>
<evidence type="ECO:0000313" key="7">
    <source>
        <dbReference type="Proteomes" id="UP000276770"/>
    </source>
</evidence>
<keyword evidence="3 5" id="KW-1133">Transmembrane helix</keyword>
<protein>
    <submittedName>
        <fullName evidence="6">Energy-coupling factor transporter transmembrane protein EcfT</fullName>
    </submittedName>
</protein>
<organism evidence="6 7">
    <name type="scientific">Falsibacillus albus</name>
    <dbReference type="NCBI Taxonomy" id="2478915"/>
    <lineage>
        <taxon>Bacteria</taxon>
        <taxon>Bacillati</taxon>
        <taxon>Bacillota</taxon>
        <taxon>Bacilli</taxon>
        <taxon>Bacillales</taxon>
        <taxon>Bacillaceae</taxon>
        <taxon>Falsibacillus</taxon>
    </lineage>
</organism>
<feature type="transmembrane region" description="Helical" evidence="5">
    <location>
        <begin position="21"/>
        <end position="50"/>
    </location>
</feature>
<dbReference type="InterPro" id="IPR003339">
    <property type="entry name" value="ABC/ECF_trnsptr_transmembrane"/>
</dbReference>
<accession>A0A3L7JUD3</accession>
<feature type="transmembrane region" description="Helical" evidence="5">
    <location>
        <begin position="103"/>
        <end position="126"/>
    </location>
</feature>
<feature type="transmembrane region" description="Helical" evidence="5">
    <location>
        <begin position="230"/>
        <end position="249"/>
    </location>
</feature>
<dbReference type="EMBL" id="RCVZ01000016">
    <property type="protein sequence ID" value="RLQ93221.1"/>
    <property type="molecule type" value="Genomic_DNA"/>
</dbReference>
<comment type="subcellular location">
    <subcellularLocation>
        <location evidence="1">Membrane</location>
        <topology evidence="1">Multi-pass membrane protein</topology>
    </subcellularLocation>
</comment>
<sequence length="265" mass="30987">MNRTFDFKETWLHKVNPSVKLIWLVALFIAVLFIQNPSFLLNFTFMLTVLLFCFSGHPAKRIWWITFPFLLISFSTATSMIFFGKGEELWFHWGLISITKESFYRGFHIGLRAFTFSVLGLLFSLTTRPVFLFYSLMQQLKLKPKYAYSFMAGIRLIPIMISEFQIIRSALKVRGVQKKSGLKGFYQTIKTYSVSLLSQSIRRAHRIAIAMEAKRFSAVQQRTYYYETTFSKFDILFVLSFLIILPIAYEIGMHLPYFPVTDVRG</sequence>
<proteinExistence type="predicted"/>
<evidence type="ECO:0000313" key="6">
    <source>
        <dbReference type="EMBL" id="RLQ93221.1"/>
    </source>
</evidence>
<keyword evidence="4 5" id="KW-0472">Membrane</keyword>
<dbReference type="CDD" id="cd16914">
    <property type="entry name" value="EcfT"/>
    <property type="match status" value="1"/>
</dbReference>
<evidence type="ECO:0000256" key="4">
    <source>
        <dbReference type="ARBA" id="ARBA00023136"/>
    </source>
</evidence>
<dbReference type="Pfam" id="PF02361">
    <property type="entry name" value="CbiQ"/>
    <property type="match status" value="1"/>
</dbReference>
<dbReference type="GO" id="GO:0005886">
    <property type="term" value="C:plasma membrane"/>
    <property type="evidence" value="ECO:0007669"/>
    <property type="project" value="TreeGrafter"/>
</dbReference>
<evidence type="ECO:0000256" key="5">
    <source>
        <dbReference type="SAM" id="Phobius"/>
    </source>
</evidence>
<gene>
    <name evidence="6" type="ORF">D9X91_18495</name>
</gene>
<feature type="transmembrane region" description="Helical" evidence="5">
    <location>
        <begin position="62"/>
        <end position="83"/>
    </location>
</feature>
<evidence type="ECO:0000256" key="3">
    <source>
        <dbReference type="ARBA" id="ARBA00022989"/>
    </source>
</evidence>